<reference evidence="1" key="2">
    <citation type="submission" date="2014-05" db="EMBL/GenBank/DDBJ databases">
        <title>The genome and life-stage specific transcriptomes of Globodera pallida elucidate key aspects of plant parasitism by a cyst nematode.</title>
        <authorList>
            <person name="Cotton J.A."/>
            <person name="Lilley C.J."/>
            <person name="Jones L.M."/>
            <person name="Kikuchi T."/>
            <person name="Reid A.J."/>
            <person name="Thorpe P."/>
            <person name="Tsai I.J."/>
            <person name="Beasley H."/>
            <person name="Blok V."/>
            <person name="Cock P.J.A."/>
            <person name="Van den Akker S.E."/>
            <person name="Holroyd N."/>
            <person name="Hunt M."/>
            <person name="Mantelin S."/>
            <person name="Naghra H."/>
            <person name="Pain A."/>
            <person name="Palomares-Rius J.E."/>
            <person name="Zarowiecki M."/>
            <person name="Berriman M."/>
            <person name="Jones J.T."/>
            <person name="Urwin P.E."/>
        </authorList>
    </citation>
    <scope>NUCLEOTIDE SEQUENCE [LARGE SCALE GENOMIC DNA]</scope>
    <source>
        <strain evidence="1">Lindley</strain>
    </source>
</reference>
<organism evidence="1 2">
    <name type="scientific">Globodera pallida</name>
    <name type="common">Potato cyst nematode worm</name>
    <name type="synonym">Heterodera pallida</name>
    <dbReference type="NCBI Taxonomy" id="36090"/>
    <lineage>
        <taxon>Eukaryota</taxon>
        <taxon>Metazoa</taxon>
        <taxon>Ecdysozoa</taxon>
        <taxon>Nematoda</taxon>
        <taxon>Chromadorea</taxon>
        <taxon>Rhabditida</taxon>
        <taxon>Tylenchina</taxon>
        <taxon>Tylenchomorpha</taxon>
        <taxon>Tylenchoidea</taxon>
        <taxon>Heteroderidae</taxon>
        <taxon>Heteroderinae</taxon>
        <taxon>Globodera</taxon>
    </lineage>
</organism>
<reference evidence="2" key="3">
    <citation type="submission" date="2016-06" db="UniProtKB">
        <authorList>
            <consortium name="WormBaseParasite"/>
        </authorList>
    </citation>
    <scope>IDENTIFICATION</scope>
</reference>
<name>A0A183CC44_GLOPA</name>
<proteinExistence type="predicted"/>
<dbReference type="AlphaFoldDB" id="A0A183CC44"/>
<evidence type="ECO:0000313" key="2">
    <source>
        <dbReference type="WBParaSite" id="GPLIN_001044500"/>
    </source>
</evidence>
<dbReference type="Proteomes" id="UP000050741">
    <property type="component" value="Unassembled WGS sequence"/>
</dbReference>
<sequence length="97" mass="11111">MAAFPCLAIFLSILFIGGCLFTFGSGRTLRRDRQKASDHLHHRDNTDYSSGVFIDAVPITSTANGKAFDNTKRHLSEKLRKFSDDLWWLEMEFAQRN</sequence>
<dbReference type="WBParaSite" id="GPLIN_001044500">
    <property type="protein sequence ID" value="GPLIN_001044500"/>
    <property type="gene ID" value="GPLIN_001044500"/>
</dbReference>
<accession>A0A183CC44</accession>
<reference evidence="1" key="1">
    <citation type="submission" date="2013-12" db="EMBL/GenBank/DDBJ databases">
        <authorList>
            <person name="Aslett M."/>
        </authorList>
    </citation>
    <scope>NUCLEOTIDE SEQUENCE [LARGE SCALE GENOMIC DNA]</scope>
    <source>
        <strain evidence="1">Lindley</strain>
    </source>
</reference>
<protein>
    <submittedName>
        <fullName evidence="2">Secreted protein</fullName>
    </submittedName>
</protein>
<keyword evidence="1" id="KW-1185">Reference proteome</keyword>
<evidence type="ECO:0000313" key="1">
    <source>
        <dbReference type="Proteomes" id="UP000050741"/>
    </source>
</evidence>